<evidence type="ECO:0000313" key="2">
    <source>
        <dbReference type="EMBL" id="WOK96223.1"/>
    </source>
</evidence>
<name>A0AAQ3JVN4_9LILI</name>
<feature type="domain" description="Reverse transcriptase" evidence="1">
    <location>
        <begin position="1"/>
        <end position="196"/>
    </location>
</feature>
<organism evidence="2 3">
    <name type="scientific">Canna indica</name>
    <name type="common">Indian-shot</name>
    <dbReference type="NCBI Taxonomy" id="4628"/>
    <lineage>
        <taxon>Eukaryota</taxon>
        <taxon>Viridiplantae</taxon>
        <taxon>Streptophyta</taxon>
        <taxon>Embryophyta</taxon>
        <taxon>Tracheophyta</taxon>
        <taxon>Spermatophyta</taxon>
        <taxon>Magnoliopsida</taxon>
        <taxon>Liliopsida</taxon>
        <taxon>Zingiberales</taxon>
        <taxon>Cannaceae</taxon>
        <taxon>Canna</taxon>
    </lineage>
</organism>
<dbReference type="InterPro" id="IPR000477">
    <property type="entry name" value="RT_dom"/>
</dbReference>
<proteinExistence type="predicted"/>
<dbReference type="InterPro" id="IPR012337">
    <property type="entry name" value="RNaseH-like_sf"/>
</dbReference>
<evidence type="ECO:0000313" key="3">
    <source>
        <dbReference type="Proteomes" id="UP001327560"/>
    </source>
</evidence>
<dbReference type="EMBL" id="CP136891">
    <property type="protein sequence ID" value="WOK96223.1"/>
    <property type="molecule type" value="Genomic_DNA"/>
</dbReference>
<dbReference type="GO" id="GO:0004523">
    <property type="term" value="F:RNA-DNA hybrid ribonuclease activity"/>
    <property type="evidence" value="ECO:0007669"/>
    <property type="project" value="InterPro"/>
</dbReference>
<protein>
    <recommendedName>
        <fullName evidence="1">Reverse transcriptase domain-containing protein</fullName>
    </recommendedName>
</protein>
<dbReference type="InterPro" id="IPR002156">
    <property type="entry name" value="RNaseH_domain"/>
</dbReference>
<dbReference type="CDD" id="cd06222">
    <property type="entry name" value="RNase_H_like"/>
    <property type="match status" value="1"/>
</dbReference>
<dbReference type="SUPFAM" id="SSF56672">
    <property type="entry name" value="DNA/RNA polymerases"/>
    <property type="match status" value="1"/>
</dbReference>
<gene>
    <name evidence="2" type="ORF">Cni_G04930</name>
</gene>
<accession>A0AAQ3JVN4</accession>
<dbReference type="Proteomes" id="UP001327560">
    <property type="component" value="Chromosome 2"/>
</dbReference>
<sequence>MRLVQKSKRKISYFVIKLDIEKAFDSVSWSGLNNILDLMNFPITGKKWLFACFSSANYRCFINGVQSDSFKSFKGVRHGDPLSPYFFIIIQELLSQILDNYMLNGKIKGFKYKGPSISHLFFADDILVFTKCNINYCKNLLETIDNYCDASNQKLNRSKSELFFSNNCPHKLKEDICSLFKIKDGHVPLKYLGSYIDSKRLNCNYQNIIVDKATERIDNWAGKNISQAGKIVLLNSMVNSILIHSLSSIWINDKVINRFRSVSRDFLWRTNSKKKAFHLLNWKVISTGKSCGGLGIRDIGLVKISVQAKRIFPFLNRKGQLWFKLLVQRYGIYHPWKPHDTTAGLWLQLCLLKPGPYGLALSKAKSLNLYFIECYSDCQTIINILNKSSKTPWFLKGLVTDILSLPDEINVLSWNFLGRSLNTKAHLLAKKGIAFFNSSGSSNVNSPSSRLTATNAIPLLGSSDEFITTLTPPPQFKRTPDANEVYHESLPPNKSLSDANSCLMENYSQCISHVNLPWKGSSDL</sequence>
<dbReference type="PANTHER" id="PTHR33116">
    <property type="entry name" value="REVERSE TRANSCRIPTASE ZINC-BINDING DOMAIN-CONTAINING PROTEIN-RELATED-RELATED"/>
    <property type="match status" value="1"/>
</dbReference>
<reference evidence="2 3" key="1">
    <citation type="submission" date="2023-10" db="EMBL/GenBank/DDBJ databases">
        <title>Chromosome-scale genome assembly provides insights into flower coloration mechanisms of Canna indica.</title>
        <authorList>
            <person name="Li C."/>
        </authorList>
    </citation>
    <scope>NUCLEOTIDE SEQUENCE [LARGE SCALE GENOMIC DNA]</scope>
    <source>
        <tissue evidence="2">Flower</tissue>
    </source>
</reference>
<keyword evidence="3" id="KW-1185">Reference proteome</keyword>
<dbReference type="Gene3D" id="3.30.420.10">
    <property type="entry name" value="Ribonuclease H-like superfamily/Ribonuclease H"/>
    <property type="match status" value="1"/>
</dbReference>
<dbReference type="AlphaFoldDB" id="A0AAQ3JVN4"/>
<dbReference type="InterPro" id="IPR036397">
    <property type="entry name" value="RNaseH_sf"/>
</dbReference>
<dbReference type="InterPro" id="IPR043502">
    <property type="entry name" value="DNA/RNA_pol_sf"/>
</dbReference>
<dbReference type="GO" id="GO:0003676">
    <property type="term" value="F:nucleic acid binding"/>
    <property type="evidence" value="ECO:0007669"/>
    <property type="project" value="InterPro"/>
</dbReference>
<evidence type="ECO:0000259" key="1">
    <source>
        <dbReference type="PROSITE" id="PS50878"/>
    </source>
</evidence>
<dbReference type="InterPro" id="IPR044730">
    <property type="entry name" value="RNase_H-like_dom_plant"/>
</dbReference>
<dbReference type="Pfam" id="PF13456">
    <property type="entry name" value="RVT_3"/>
    <property type="match status" value="1"/>
</dbReference>
<dbReference type="PROSITE" id="PS50878">
    <property type="entry name" value="RT_POL"/>
    <property type="match status" value="1"/>
</dbReference>
<dbReference type="Pfam" id="PF00078">
    <property type="entry name" value="RVT_1"/>
    <property type="match status" value="1"/>
</dbReference>
<dbReference type="SUPFAM" id="SSF53098">
    <property type="entry name" value="Ribonuclease H-like"/>
    <property type="match status" value="1"/>
</dbReference>
<dbReference type="PANTHER" id="PTHR33116:SF78">
    <property type="entry name" value="OS12G0587133 PROTEIN"/>
    <property type="match status" value="1"/>
</dbReference>